<evidence type="ECO:0000313" key="3">
    <source>
        <dbReference type="Proteomes" id="UP000739411"/>
    </source>
</evidence>
<dbReference type="AlphaFoldDB" id="A0A935JUA8"/>
<comment type="caution">
    <text evidence="2">The sequence shown here is derived from an EMBL/GenBank/DDBJ whole genome shotgun (WGS) entry which is preliminary data.</text>
</comment>
<protein>
    <submittedName>
        <fullName evidence="2">Uncharacterized protein</fullName>
    </submittedName>
</protein>
<evidence type="ECO:0000313" key="2">
    <source>
        <dbReference type="EMBL" id="MBK7413903.1"/>
    </source>
</evidence>
<dbReference type="EMBL" id="JADJMS010000004">
    <property type="protein sequence ID" value="MBK7413903.1"/>
    <property type="molecule type" value="Genomic_DNA"/>
</dbReference>
<accession>A0A935JUA8</accession>
<proteinExistence type="predicted"/>
<organism evidence="2 3">
    <name type="scientific">Candidatus Dechloromonas phosphorivorans</name>
    <dbReference type="NCBI Taxonomy" id="2899244"/>
    <lineage>
        <taxon>Bacteria</taxon>
        <taxon>Pseudomonadati</taxon>
        <taxon>Pseudomonadota</taxon>
        <taxon>Betaproteobacteria</taxon>
        <taxon>Rhodocyclales</taxon>
        <taxon>Azonexaceae</taxon>
        <taxon>Dechloromonas</taxon>
    </lineage>
</organism>
<evidence type="ECO:0000256" key="1">
    <source>
        <dbReference type="SAM" id="MobiDB-lite"/>
    </source>
</evidence>
<reference evidence="2 3" key="1">
    <citation type="submission" date="2020-10" db="EMBL/GenBank/DDBJ databases">
        <title>Connecting structure to function with the recovery of over 1000 high-quality activated sludge metagenome-assembled genomes encoding full-length rRNA genes using long-read sequencing.</title>
        <authorList>
            <person name="Singleton C.M."/>
            <person name="Petriglieri F."/>
            <person name="Kristensen J.M."/>
            <person name="Kirkegaard R.H."/>
            <person name="Michaelsen T.Y."/>
            <person name="Andersen M.H."/>
            <person name="Karst S.M."/>
            <person name="Dueholm M.S."/>
            <person name="Nielsen P.H."/>
            <person name="Albertsen M."/>
        </authorList>
    </citation>
    <scope>NUCLEOTIDE SEQUENCE [LARGE SCALE GENOMIC DNA]</scope>
    <source>
        <strain evidence="2">EsbW_18-Q3-R4-48_BATAC.463</strain>
    </source>
</reference>
<dbReference type="Proteomes" id="UP000739411">
    <property type="component" value="Unassembled WGS sequence"/>
</dbReference>
<sequence>MKRACDAAPARAGGRSVDQNALQAIEEAIRASETVHRGELRFVLDRRFSLFQLLRGLTARQRAEALFDELGMLRRPSAAATDLRIRCSPSRRSKSLPTEVLQPRSARRNGTPCATR</sequence>
<name>A0A935JUA8_9RHOO</name>
<feature type="region of interest" description="Disordered" evidence="1">
    <location>
        <begin position="86"/>
        <end position="116"/>
    </location>
</feature>
<gene>
    <name evidence="2" type="ORF">IPJ38_01010</name>
</gene>